<evidence type="ECO:0000313" key="2">
    <source>
        <dbReference type="EMBL" id="KAK1734543.1"/>
    </source>
</evidence>
<sequence>MLSSTTRRTTTTLLRGSSSTLASKPRDIIPSPLNASSNHHQLDQRRTLLGLVHAIDKRVYRWARGVLPPISKTENIALGCGTIGFDRDIFSGNPSLQHLIDTYQPSLTTEEQSYITNQVTTLCTLLNDHDVVTNKDFSKEAWDYMRDEKFFGMKIPKEWGGLGFSTEAVWDGRTEGVLFATVGEWDVDSMFWIDGASFGSDATSLIGSDCVVLKHPVTGELGVVASFKKRYITLAPVAGVVGLGLNLSDPEGLLGGSGDEGFTVALLE</sequence>
<dbReference type="InterPro" id="IPR009100">
    <property type="entry name" value="AcylCoA_DH/oxidase_NM_dom_sf"/>
</dbReference>
<dbReference type="Proteomes" id="UP001224775">
    <property type="component" value="Unassembled WGS sequence"/>
</dbReference>
<protein>
    <submittedName>
        <fullName evidence="2">Acyl-CoA dehydrogenase</fullName>
        <ecNumber evidence="2">1.3.8.8</ecNumber>
    </submittedName>
</protein>
<proteinExistence type="predicted"/>
<organism evidence="2 3">
    <name type="scientific">Skeletonema marinoi</name>
    <dbReference type="NCBI Taxonomy" id="267567"/>
    <lineage>
        <taxon>Eukaryota</taxon>
        <taxon>Sar</taxon>
        <taxon>Stramenopiles</taxon>
        <taxon>Ochrophyta</taxon>
        <taxon>Bacillariophyta</taxon>
        <taxon>Coscinodiscophyceae</taxon>
        <taxon>Thalassiosirophycidae</taxon>
        <taxon>Thalassiosirales</taxon>
        <taxon>Skeletonemataceae</taxon>
        <taxon>Skeletonema</taxon>
        <taxon>Skeletonema marinoi-dohrnii complex</taxon>
    </lineage>
</organism>
<evidence type="ECO:0000313" key="3">
    <source>
        <dbReference type="Proteomes" id="UP001224775"/>
    </source>
</evidence>
<keyword evidence="3" id="KW-1185">Reference proteome</keyword>
<feature type="region of interest" description="Disordered" evidence="1">
    <location>
        <begin position="1"/>
        <end position="40"/>
    </location>
</feature>
<dbReference type="GO" id="GO:0004466">
    <property type="term" value="F:long-chain fatty acyl-CoA dehydrogenase activity"/>
    <property type="evidence" value="ECO:0007669"/>
    <property type="project" value="UniProtKB-EC"/>
</dbReference>
<gene>
    <name evidence="2" type="ORF">QTG54_014791</name>
</gene>
<feature type="compositionally biased region" description="Low complexity" evidence="1">
    <location>
        <begin position="1"/>
        <end position="21"/>
    </location>
</feature>
<dbReference type="EMBL" id="JATAAI010000038">
    <property type="protein sequence ID" value="KAK1734543.1"/>
    <property type="molecule type" value="Genomic_DNA"/>
</dbReference>
<dbReference type="EC" id="1.3.8.8" evidence="2"/>
<reference evidence="2" key="1">
    <citation type="submission" date="2023-06" db="EMBL/GenBank/DDBJ databases">
        <title>Survivors Of The Sea: Transcriptome response of Skeletonema marinoi to long-term dormancy.</title>
        <authorList>
            <person name="Pinder M.I.M."/>
            <person name="Kourtchenko O."/>
            <person name="Robertson E.K."/>
            <person name="Larsson T."/>
            <person name="Maumus F."/>
            <person name="Osuna-Cruz C.M."/>
            <person name="Vancaester E."/>
            <person name="Stenow R."/>
            <person name="Vandepoele K."/>
            <person name="Ploug H."/>
            <person name="Bruchert V."/>
            <person name="Godhe A."/>
            <person name="Topel M."/>
        </authorList>
    </citation>
    <scope>NUCLEOTIDE SEQUENCE</scope>
    <source>
        <strain evidence="2">R05AC</strain>
    </source>
</reference>
<accession>A0AAD8XVP0</accession>
<dbReference type="SUPFAM" id="SSF56645">
    <property type="entry name" value="Acyl-CoA dehydrogenase NM domain-like"/>
    <property type="match status" value="1"/>
</dbReference>
<dbReference type="Gene3D" id="1.10.540.10">
    <property type="entry name" value="Acyl-CoA dehydrogenase/oxidase, N-terminal domain"/>
    <property type="match status" value="1"/>
</dbReference>
<dbReference type="AlphaFoldDB" id="A0AAD8XVP0"/>
<evidence type="ECO:0000256" key="1">
    <source>
        <dbReference type="SAM" id="MobiDB-lite"/>
    </source>
</evidence>
<dbReference type="GO" id="GO:0050660">
    <property type="term" value="F:flavin adenine dinucleotide binding"/>
    <property type="evidence" value="ECO:0007669"/>
    <property type="project" value="InterPro"/>
</dbReference>
<keyword evidence="2" id="KW-0560">Oxidoreductase</keyword>
<comment type="caution">
    <text evidence="2">The sequence shown here is derived from an EMBL/GenBank/DDBJ whole genome shotgun (WGS) entry which is preliminary data.</text>
</comment>
<name>A0AAD8XVP0_9STRA</name>
<dbReference type="InterPro" id="IPR037069">
    <property type="entry name" value="AcylCoA_DH/ox_N_sf"/>
</dbReference>